<evidence type="ECO:0000313" key="2">
    <source>
        <dbReference type="EMBL" id="MBB5342124.1"/>
    </source>
</evidence>
<comment type="caution">
    <text evidence="2">The sequence shown here is derived from an EMBL/GenBank/DDBJ whole genome shotgun (WGS) entry which is preliminary data.</text>
</comment>
<evidence type="ECO:0000256" key="1">
    <source>
        <dbReference type="SAM" id="MobiDB-lite"/>
    </source>
</evidence>
<dbReference type="EMBL" id="JACHDZ010000001">
    <property type="protein sequence ID" value="MBB5342124.1"/>
    <property type="molecule type" value="Genomic_DNA"/>
</dbReference>
<dbReference type="PROSITE" id="PS51257">
    <property type="entry name" value="PROKAR_LIPOPROTEIN"/>
    <property type="match status" value="1"/>
</dbReference>
<evidence type="ECO:0000313" key="3">
    <source>
        <dbReference type="Proteomes" id="UP000569092"/>
    </source>
</evidence>
<dbReference type="AlphaFoldDB" id="A0A7W8N1L8"/>
<sequence length="138" mass="14080">MRRSTQVAAPLLAAAALSMLTGCQKPEMQRCVDENNHVVDDSLCANLPANQQGVQQRPDGHGGFLPILIPYRYYYGGWGGYGLGSVAGGGGYAPISGRSYANRSGVTTRGGFGRSFSEGGSHSSSGGEGGAHGGSAGE</sequence>
<gene>
    <name evidence="2" type="ORF">HDF10_000074</name>
</gene>
<dbReference type="Proteomes" id="UP000569092">
    <property type="component" value="Unassembled WGS sequence"/>
</dbReference>
<reference evidence="2 3" key="1">
    <citation type="submission" date="2020-08" db="EMBL/GenBank/DDBJ databases">
        <title>Genomic Encyclopedia of Type Strains, Phase IV (KMG-V): Genome sequencing to study the core and pangenomes of soil and plant-associated prokaryotes.</title>
        <authorList>
            <person name="Whitman W."/>
        </authorList>
    </citation>
    <scope>NUCLEOTIDE SEQUENCE [LARGE SCALE GENOMIC DNA]</scope>
    <source>
        <strain evidence="2 3">M8US30</strain>
    </source>
</reference>
<accession>A0A7W8N1L8</accession>
<protein>
    <submittedName>
        <fullName evidence="2">Uncharacterized protein YgiB involved in biofilm formation</fullName>
    </submittedName>
</protein>
<feature type="compositionally biased region" description="Gly residues" evidence="1">
    <location>
        <begin position="126"/>
        <end position="138"/>
    </location>
</feature>
<name>A0A7W8N1L8_9BACT</name>
<feature type="compositionally biased region" description="Low complexity" evidence="1">
    <location>
        <begin position="114"/>
        <end position="125"/>
    </location>
</feature>
<organism evidence="2 3">
    <name type="scientific">Tunturiibacter lichenicola</name>
    <dbReference type="NCBI Taxonomy" id="2051959"/>
    <lineage>
        <taxon>Bacteria</taxon>
        <taxon>Pseudomonadati</taxon>
        <taxon>Acidobacteriota</taxon>
        <taxon>Terriglobia</taxon>
        <taxon>Terriglobales</taxon>
        <taxon>Acidobacteriaceae</taxon>
        <taxon>Tunturiibacter</taxon>
    </lineage>
</organism>
<feature type="region of interest" description="Disordered" evidence="1">
    <location>
        <begin position="103"/>
        <end position="138"/>
    </location>
</feature>
<proteinExistence type="predicted"/>